<accession>A0A7W2YK28</accession>
<keyword evidence="8 11" id="KW-1133">Transmembrane helix</keyword>
<feature type="domain" description="T2SS protein K second SAM-like" evidence="12">
    <location>
        <begin position="242"/>
        <end position="305"/>
    </location>
</feature>
<keyword evidence="6 11" id="KW-0812">Transmembrane</keyword>
<gene>
    <name evidence="14" type="primary">gspK</name>
    <name evidence="14" type="ORF">H2508_07270</name>
</gene>
<evidence type="ECO:0000256" key="11">
    <source>
        <dbReference type="SAM" id="Phobius"/>
    </source>
</evidence>
<feature type="transmembrane region" description="Helical" evidence="11">
    <location>
        <begin position="20"/>
        <end position="39"/>
    </location>
</feature>
<protein>
    <recommendedName>
        <fullName evidence="10">Type II secretion system protein K</fullName>
    </recommendedName>
</protein>
<evidence type="ECO:0000256" key="8">
    <source>
        <dbReference type="ARBA" id="ARBA00022989"/>
    </source>
</evidence>
<dbReference type="InterPro" id="IPR005628">
    <property type="entry name" value="GspK"/>
</dbReference>
<dbReference type="Pfam" id="PF03934">
    <property type="entry name" value="T2SSK"/>
    <property type="match status" value="1"/>
</dbReference>
<dbReference type="PIRSF" id="PIRSF002786">
    <property type="entry name" value="XcpX"/>
    <property type="match status" value="1"/>
</dbReference>
<comment type="caution">
    <text evidence="14">The sequence shown here is derived from an EMBL/GenBank/DDBJ whole genome shotgun (WGS) entry which is preliminary data.</text>
</comment>
<dbReference type="Gene3D" id="1.10.40.60">
    <property type="entry name" value="EpsJ-like"/>
    <property type="match status" value="2"/>
</dbReference>
<evidence type="ECO:0000256" key="10">
    <source>
        <dbReference type="PIRNR" id="PIRNR002786"/>
    </source>
</evidence>
<dbReference type="InterPro" id="IPR045584">
    <property type="entry name" value="Pilin-like"/>
</dbReference>
<dbReference type="Proteomes" id="UP000539350">
    <property type="component" value="Unassembled WGS sequence"/>
</dbReference>
<dbReference type="NCBIfam" id="NF037980">
    <property type="entry name" value="T2SS_GspK"/>
    <property type="match status" value="1"/>
</dbReference>
<name>A0A7W2YK28_9GAMM</name>
<dbReference type="EMBL" id="JACFXU010000014">
    <property type="protein sequence ID" value="MBA6412908.1"/>
    <property type="molecule type" value="Genomic_DNA"/>
</dbReference>
<comment type="subcellular location">
    <subcellularLocation>
        <location evidence="1 10">Cell inner membrane</location>
    </subcellularLocation>
</comment>
<evidence type="ECO:0000256" key="2">
    <source>
        <dbReference type="ARBA" id="ARBA00007246"/>
    </source>
</evidence>
<evidence type="ECO:0000256" key="9">
    <source>
        <dbReference type="ARBA" id="ARBA00023136"/>
    </source>
</evidence>
<reference evidence="14 15" key="1">
    <citation type="submission" date="2020-07" db="EMBL/GenBank/DDBJ databases">
        <title>Halieaceae bacterium, F7430, whole genome shotgun sequencing project.</title>
        <authorList>
            <person name="Jiang S."/>
            <person name="Liu Z.W."/>
            <person name="Du Z.J."/>
        </authorList>
    </citation>
    <scope>NUCLEOTIDE SEQUENCE [LARGE SCALE GENOMIC DNA]</scope>
    <source>
        <strain evidence="14 15">F7430</strain>
    </source>
</reference>
<evidence type="ECO:0000313" key="15">
    <source>
        <dbReference type="Proteomes" id="UP000539350"/>
    </source>
</evidence>
<evidence type="ECO:0000256" key="7">
    <source>
        <dbReference type="ARBA" id="ARBA00022927"/>
    </source>
</evidence>
<dbReference type="InterPro" id="IPR038072">
    <property type="entry name" value="GspK_central_sf"/>
</dbReference>
<dbReference type="SUPFAM" id="SSF158544">
    <property type="entry name" value="GspK insert domain-like"/>
    <property type="match status" value="1"/>
</dbReference>
<evidence type="ECO:0000256" key="1">
    <source>
        <dbReference type="ARBA" id="ARBA00004533"/>
    </source>
</evidence>
<dbReference type="GO" id="GO:0005886">
    <property type="term" value="C:plasma membrane"/>
    <property type="evidence" value="ECO:0007669"/>
    <property type="project" value="UniProtKB-SubCell"/>
</dbReference>
<evidence type="ECO:0000259" key="13">
    <source>
        <dbReference type="Pfam" id="PF21687"/>
    </source>
</evidence>
<dbReference type="InterPro" id="IPR049031">
    <property type="entry name" value="T2SSK_SAM-like_1st"/>
</dbReference>
<keyword evidence="9 10" id="KW-0472">Membrane</keyword>
<keyword evidence="15" id="KW-1185">Reference proteome</keyword>
<evidence type="ECO:0000256" key="4">
    <source>
        <dbReference type="ARBA" id="ARBA00022475"/>
    </source>
</evidence>
<keyword evidence="5 10" id="KW-0997">Cell inner membrane</keyword>
<dbReference type="AlphaFoldDB" id="A0A7W2YK28"/>
<dbReference type="PANTHER" id="PTHR38831">
    <property type="entry name" value="TYPE II SECRETION SYSTEM PROTEIN K"/>
    <property type="match status" value="1"/>
</dbReference>
<evidence type="ECO:0000256" key="5">
    <source>
        <dbReference type="ARBA" id="ARBA00022519"/>
    </source>
</evidence>
<keyword evidence="3 10" id="KW-0813">Transport</keyword>
<evidence type="ECO:0000256" key="3">
    <source>
        <dbReference type="ARBA" id="ARBA00022448"/>
    </source>
</evidence>
<feature type="domain" description="T2SS protein K first SAM-like" evidence="13">
    <location>
        <begin position="119"/>
        <end position="237"/>
    </location>
</feature>
<sequence>MSYRRCKQARGCSPRRQGGAALVIALLIFGLCAALMVAMKSEFELFYQRSSNTLLAEQSLAYLRGAEELAALALKLDYDIDNNRQRPRDDLGELWAQPSTPYPLDEGGMLQGHLEDLQGRFNLNNLQGNAPGEKDDDGRASLRFTPQQAQFVRLLQSFEEPALSRQEAIMVTQSLRDWLDADSVPQAYGAEDDYYYAQTPSYRAANRALASVSELRAVAHVTPELYLALRPWVTVLPPGTKLNIHTAPAQLLRSLGSADDLLPLPADEVQALVELRQEVGFSDLNDFLDQPLFDSKAREELKTLLGEQSSYFLLTAVVEVADRTTRLYSVLHRNQRRVEVLARSTGEL</sequence>
<keyword evidence="4 10" id="KW-1003">Cell membrane</keyword>
<dbReference type="Gene3D" id="3.30.1300.30">
    <property type="entry name" value="GSPII I/J protein-like"/>
    <property type="match status" value="1"/>
</dbReference>
<dbReference type="Pfam" id="PF21687">
    <property type="entry name" value="T2SSK_1st"/>
    <property type="match status" value="1"/>
</dbReference>
<dbReference type="SUPFAM" id="SSF54523">
    <property type="entry name" value="Pili subunits"/>
    <property type="match status" value="1"/>
</dbReference>
<proteinExistence type="inferred from homology"/>
<dbReference type="RefSeq" id="WP_182171163.1">
    <property type="nucleotide sequence ID" value="NZ_JACFXU010000014.1"/>
</dbReference>
<dbReference type="PANTHER" id="PTHR38831:SF1">
    <property type="entry name" value="TYPE II SECRETION SYSTEM PROTEIN K-RELATED"/>
    <property type="match status" value="1"/>
</dbReference>
<evidence type="ECO:0000313" key="14">
    <source>
        <dbReference type="EMBL" id="MBA6412908.1"/>
    </source>
</evidence>
<evidence type="ECO:0000256" key="6">
    <source>
        <dbReference type="ARBA" id="ARBA00022692"/>
    </source>
</evidence>
<dbReference type="GO" id="GO:0009306">
    <property type="term" value="P:protein secretion"/>
    <property type="evidence" value="ECO:0007669"/>
    <property type="project" value="InterPro"/>
</dbReference>
<comment type="similarity">
    <text evidence="2 10">Belongs to the GSP K family.</text>
</comment>
<keyword evidence="7" id="KW-0653">Protein transport</keyword>
<organism evidence="14 15">
    <name type="scientific">Sediminihaliea albiluteola</name>
    <dbReference type="NCBI Taxonomy" id="2758564"/>
    <lineage>
        <taxon>Bacteria</taxon>
        <taxon>Pseudomonadati</taxon>
        <taxon>Pseudomonadota</taxon>
        <taxon>Gammaproteobacteria</taxon>
        <taxon>Cellvibrionales</taxon>
        <taxon>Halieaceae</taxon>
        <taxon>Sediminihaliea</taxon>
    </lineage>
</organism>
<dbReference type="InterPro" id="IPR049179">
    <property type="entry name" value="T2SSK_SAM-like_2nd"/>
</dbReference>
<evidence type="ECO:0000259" key="12">
    <source>
        <dbReference type="Pfam" id="PF03934"/>
    </source>
</evidence>